<dbReference type="AlphaFoldDB" id="R4KN99"/>
<dbReference type="HOGENOM" id="CLU_2933813_0_0_9"/>
<organism evidence="1 2">
    <name type="scientific">Desulfoscipio gibsoniae DSM 7213</name>
    <dbReference type="NCBI Taxonomy" id="767817"/>
    <lineage>
        <taxon>Bacteria</taxon>
        <taxon>Bacillati</taxon>
        <taxon>Bacillota</taxon>
        <taxon>Clostridia</taxon>
        <taxon>Eubacteriales</taxon>
        <taxon>Desulfallaceae</taxon>
        <taxon>Desulfoscipio</taxon>
    </lineage>
</organism>
<protein>
    <submittedName>
        <fullName evidence="1">Uncharacterized protein</fullName>
    </submittedName>
</protein>
<evidence type="ECO:0000313" key="1">
    <source>
        <dbReference type="EMBL" id="AGL01106.1"/>
    </source>
</evidence>
<reference evidence="1 2" key="1">
    <citation type="submission" date="2012-01" db="EMBL/GenBank/DDBJ databases">
        <title>Complete sequence of Desulfotomaculum gibsoniae DSM 7213.</title>
        <authorList>
            <consortium name="US DOE Joint Genome Institute"/>
            <person name="Lucas S."/>
            <person name="Han J."/>
            <person name="Lapidus A."/>
            <person name="Cheng J.-F."/>
            <person name="Goodwin L."/>
            <person name="Pitluck S."/>
            <person name="Peters L."/>
            <person name="Ovchinnikova G."/>
            <person name="Teshima H."/>
            <person name="Detter J.C."/>
            <person name="Han C."/>
            <person name="Tapia R."/>
            <person name="Land M."/>
            <person name="Hauser L."/>
            <person name="Kyrpides N."/>
            <person name="Ivanova N."/>
            <person name="Pagani I."/>
            <person name="Parshina S."/>
            <person name="Plugge C."/>
            <person name="Muyzer G."/>
            <person name="Kuever J."/>
            <person name="Ivanova A."/>
            <person name="Nazina T."/>
            <person name="Klenk H.-P."/>
            <person name="Brambilla E."/>
            <person name="Spring S."/>
            <person name="Stams A.F."/>
            <person name="Woyke T."/>
        </authorList>
    </citation>
    <scope>NUCLEOTIDE SEQUENCE [LARGE SCALE GENOMIC DNA]</scope>
    <source>
        <strain evidence="1 2">DSM 7213</strain>
    </source>
</reference>
<name>R4KN99_9FIRM</name>
<accession>R4KN99</accession>
<dbReference type="EMBL" id="CP003273">
    <property type="protein sequence ID" value="AGL01106.1"/>
    <property type="molecule type" value="Genomic_DNA"/>
</dbReference>
<dbReference type="Proteomes" id="UP000013520">
    <property type="component" value="Chromosome"/>
</dbReference>
<dbReference type="KEGG" id="dgi:Desgi_1633"/>
<sequence>MYVTIHLWAYCGVGQLRTQFCVRNGWSVACIFPQRGDFLIKRKRRVNHCFLQELFGESCK</sequence>
<proteinExistence type="predicted"/>
<keyword evidence="2" id="KW-1185">Reference proteome</keyword>
<evidence type="ECO:0000313" key="2">
    <source>
        <dbReference type="Proteomes" id="UP000013520"/>
    </source>
</evidence>
<gene>
    <name evidence="1" type="ORF">Desgi_1633</name>
</gene>
<dbReference type="STRING" id="767817.Desgi_1633"/>